<name>A0A3B0SUE5_9ZZZZ</name>
<feature type="non-terminal residue" evidence="1">
    <location>
        <position position="43"/>
    </location>
</feature>
<proteinExistence type="predicted"/>
<dbReference type="AlphaFoldDB" id="A0A3B0SUE5"/>
<dbReference type="Gene3D" id="1.20.1530.20">
    <property type="match status" value="1"/>
</dbReference>
<reference evidence="1" key="1">
    <citation type="submission" date="2018-06" db="EMBL/GenBank/DDBJ databases">
        <authorList>
            <person name="Zhirakovskaya E."/>
        </authorList>
    </citation>
    <scope>NUCLEOTIDE SEQUENCE</scope>
</reference>
<protein>
    <submittedName>
        <fullName evidence="1">Uncharacterized protein</fullName>
    </submittedName>
</protein>
<evidence type="ECO:0000313" key="1">
    <source>
        <dbReference type="EMBL" id="VAW09138.1"/>
    </source>
</evidence>
<accession>A0A3B0SUE5</accession>
<gene>
    <name evidence="1" type="ORF">MNBD_ACTINO01-970</name>
</gene>
<organism evidence="1">
    <name type="scientific">hydrothermal vent metagenome</name>
    <dbReference type="NCBI Taxonomy" id="652676"/>
    <lineage>
        <taxon>unclassified sequences</taxon>
        <taxon>metagenomes</taxon>
        <taxon>ecological metagenomes</taxon>
    </lineage>
</organism>
<sequence>MDVVLIVVVYAFGLLASRVHLPPLVGYLVAGFVLYAFGFEATT</sequence>
<dbReference type="EMBL" id="UOEI01000685">
    <property type="protein sequence ID" value="VAW09138.1"/>
    <property type="molecule type" value="Genomic_DNA"/>
</dbReference>
<dbReference type="InterPro" id="IPR038770">
    <property type="entry name" value="Na+/solute_symporter_sf"/>
</dbReference>